<evidence type="ECO:0000256" key="3">
    <source>
        <dbReference type="ARBA" id="ARBA00022630"/>
    </source>
</evidence>
<dbReference type="Gene3D" id="1.10.150.570">
    <property type="entry name" value="GidA associated domain, C-terminal subdomain"/>
    <property type="match status" value="1"/>
</dbReference>
<dbReference type="InterPro" id="IPR020595">
    <property type="entry name" value="MnmG-rel_CS"/>
</dbReference>
<dbReference type="Gene3D" id="3.50.50.60">
    <property type="entry name" value="FAD/NAD(P)-binding domain"/>
    <property type="match status" value="2"/>
</dbReference>
<dbReference type="InterPro" id="IPR004416">
    <property type="entry name" value="MnmG"/>
</dbReference>
<comment type="similarity">
    <text evidence="2">Belongs to the MnmG family.</text>
</comment>
<dbReference type="GO" id="GO:0005829">
    <property type="term" value="C:cytosol"/>
    <property type="evidence" value="ECO:0007669"/>
    <property type="project" value="TreeGrafter"/>
</dbReference>
<dbReference type="InterPro" id="IPR026904">
    <property type="entry name" value="MnmG_C"/>
</dbReference>
<dbReference type="AlphaFoldDB" id="A0A1J1J6Z6"/>
<dbReference type="InterPro" id="IPR047001">
    <property type="entry name" value="MnmG_C_subdom"/>
</dbReference>
<evidence type="ECO:0000256" key="2">
    <source>
        <dbReference type="ARBA" id="ARBA00007653"/>
    </source>
</evidence>
<proteinExistence type="inferred from homology"/>
<dbReference type="Pfam" id="PF21680">
    <property type="entry name" value="GIDA_C_1st"/>
    <property type="match status" value="1"/>
</dbReference>
<dbReference type="Pfam" id="PF13932">
    <property type="entry name" value="SAM_GIDA_C"/>
    <property type="match status" value="1"/>
</dbReference>
<dbReference type="GO" id="GO:0070899">
    <property type="term" value="P:mitochondrial tRNA wobble uridine modification"/>
    <property type="evidence" value="ECO:0007669"/>
    <property type="project" value="UniProtKB-ARBA"/>
</dbReference>
<dbReference type="PROSITE" id="PS01280">
    <property type="entry name" value="GIDA_1"/>
    <property type="match status" value="1"/>
</dbReference>
<dbReference type="GO" id="GO:0005739">
    <property type="term" value="C:mitochondrion"/>
    <property type="evidence" value="ECO:0007669"/>
    <property type="project" value="GOC"/>
</dbReference>
<dbReference type="Proteomes" id="UP000183832">
    <property type="component" value="Unassembled WGS sequence"/>
</dbReference>
<dbReference type="FunFam" id="3.50.50.60:FF:000082">
    <property type="entry name" value="protein MTO1 homolog, mitochondrial isoform X1"/>
    <property type="match status" value="1"/>
</dbReference>
<dbReference type="PANTHER" id="PTHR11806">
    <property type="entry name" value="GLUCOSE INHIBITED DIVISION PROTEIN A"/>
    <property type="match status" value="1"/>
</dbReference>
<dbReference type="InterPro" id="IPR044920">
    <property type="entry name" value="MnmG_C_subdom_sf"/>
</dbReference>
<dbReference type="NCBIfam" id="TIGR00136">
    <property type="entry name" value="mnmG_gidA"/>
    <property type="match status" value="1"/>
</dbReference>
<keyword evidence="7" id="KW-1185">Reference proteome</keyword>
<protein>
    <submittedName>
        <fullName evidence="6">CLUMA_CG020521, isoform A</fullName>
    </submittedName>
</protein>
<dbReference type="GO" id="GO:0030488">
    <property type="term" value="P:tRNA methylation"/>
    <property type="evidence" value="ECO:0007669"/>
    <property type="project" value="TreeGrafter"/>
</dbReference>
<organism evidence="6 7">
    <name type="scientific">Clunio marinus</name>
    <dbReference type="NCBI Taxonomy" id="568069"/>
    <lineage>
        <taxon>Eukaryota</taxon>
        <taxon>Metazoa</taxon>
        <taxon>Ecdysozoa</taxon>
        <taxon>Arthropoda</taxon>
        <taxon>Hexapoda</taxon>
        <taxon>Insecta</taxon>
        <taxon>Pterygota</taxon>
        <taxon>Neoptera</taxon>
        <taxon>Endopterygota</taxon>
        <taxon>Diptera</taxon>
        <taxon>Nematocera</taxon>
        <taxon>Chironomoidea</taxon>
        <taxon>Chironomidae</taxon>
        <taxon>Clunio</taxon>
    </lineage>
</organism>
<dbReference type="HAMAP" id="MF_00129">
    <property type="entry name" value="MnmG_GidA"/>
    <property type="match status" value="1"/>
</dbReference>
<evidence type="ECO:0000256" key="4">
    <source>
        <dbReference type="ARBA" id="ARBA00022827"/>
    </source>
</evidence>
<evidence type="ECO:0000313" key="7">
    <source>
        <dbReference type="Proteomes" id="UP000183832"/>
    </source>
</evidence>
<comment type="cofactor">
    <cofactor evidence="1">
        <name>FAD</name>
        <dbReference type="ChEBI" id="CHEBI:57692"/>
    </cofactor>
</comment>
<dbReference type="InterPro" id="IPR040131">
    <property type="entry name" value="MnmG_N"/>
</dbReference>
<dbReference type="PROSITE" id="PS01281">
    <property type="entry name" value="GIDA_2"/>
    <property type="match status" value="1"/>
</dbReference>
<dbReference type="FunFam" id="3.50.50.60:FF:000002">
    <property type="entry name" value="tRNA uridine 5-carboxymethylaminomethyl modification enzyme MnmG"/>
    <property type="match status" value="1"/>
</dbReference>
<dbReference type="PANTHER" id="PTHR11806:SF0">
    <property type="entry name" value="PROTEIN MTO1 HOMOLOG, MITOCHONDRIAL"/>
    <property type="match status" value="1"/>
</dbReference>
<keyword evidence="4" id="KW-0274">FAD</keyword>
<dbReference type="STRING" id="568069.A0A1J1J6Z6"/>
<sequence>MLQIMLSTARTSNILPKIVLRYNSSFATAFEVVVIGGGHAGTEAASAAARMGANTLLITHKKSTIGEMSCNPSFGGIGKGHLVREIDALDGVCARCCDISGVQYKVLNKSKGPAVYGLRAQIDRNLYRKAVQEELMSARNLEIIEDSVEDIIYDKSDLNTCIIKGVSTKAGREIGCKSVVITTGTFLRGQINIGLDVRPAGRIGDEPAIGLAKSLESLGFKLSRLKTGTPPRIKADTINYKILEKHYGDKIPVPFSFMNSKVWLNPEDQLVCHMSYTTKSINSIVKDNLHVNRHVTEEVTGPRYCPSIESKILRFGEKTHHIWLEPEGFDSEVIYPNGLSCTLPADLQAKLVRNLVGCENAEVVRPGYGVEYDYVDPRELFPTLETKRVEGLFLAGQINGTTGYEEAASQGVIAGANAASKALRRSELTVNRTEAYIGVLIDDLTTLGTNEPYRMFTSRSEFRLTLRPDNADLRLTAKGYQIGLVSEKRYQKMCDTRVKLDKALELLQNFTMTNNQWREKLNMNQVKTTGFKSAFEFISLAGPPSVEDICNLDLPNLGWIRNDSDLCNRVKIEAIYERVVNEQAKEVVEIRRDEEMKIPRNIDYLSASLCLSFEEREKLIMIQPQTIAAATRIQGVTPSTVLRLLRFVKQNDNQSKMLT</sequence>
<dbReference type="SMART" id="SM01228">
    <property type="entry name" value="GIDA_assoc_3"/>
    <property type="match status" value="1"/>
</dbReference>
<gene>
    <name evidence="6" type="primary">putative Protein MTO1 homolog</name>
    <name evidence="6" type="ORF">CLUMA_CG020521</name>
</gene>
<dbReference type="EMBL" id="CVRI01000072">
    <property type="protein sequence ID" value="CRL07556.1"/>
    <property type="molecule type" value="Genomic_DNA"/>
</dbReference>
<evidence type="ECO:0000256" key="1">
    <source>
        <dbReference type="ARBA" id="ARBA00001974"/>
    </source>
</evidence>
<dbReference type="InterPro" id="IPR036188">
    <property type="entry name" value="FAD/NAD-bd_sf"/>
</dbReference>
<evidence type="ECO:0000313" key="6">
    <source>
        <dbReference type="EMBL" id="CRL07556.1"/>
    </source>
</evidence>
<dbReference type="InterPro" id="IPR002218">
    <property type="entry name" value="MnmG-rel"/>
</dbReference>
<evidence type="ECO:0000259" key="5">
    <source>
        <dbReference type="SMART" id="SM01228"/>
    </source>
</evidence>
<name>A0A1J1J6Z6_9DIPT</name>
<dbReference type="InterPro" id="IPR049312">
    <property type="entry name" value="GIDA_C_N"/>
</dbReference>
<feature type="domain" description="tRNA uridine 5-carboxymethylaminomethyl modification enzyme C-terminal subdomain" evidence="5">
    <location>
        <begin position="574"/>
        <end position="646"/>
    </location>
</feature>
<dbReference type="FunFam" id="1.10.150.570:FF:000001">
    <property type="entry name" value="tRNA uridine 5-carboxymethylaminomethyl modification enzyme MnmG"/>
    <property type="match status" value="1"/>
</dbReference>
<dbReference type="OrthoDB" id="3329at2759"/>
<keyword evidence="3" id="KW-0285">Flavoprotein</keyword>
<dbReference type="PRINTS" id="PR00411">
    <property type="entry name" value="PNDRDTASEI"/>
</dbReference>
<dbReference type="GO" id="GO:0050660">
    <property type="term" value="F:flavin adenine dinucleotide binding"/>
    <property type="evidence" value="ECO:0007669"/>
    <property type="project" value="InterPro"/>
</dbReference>
<reference evidence="6 7" key="1">
    <citation type="submission" date="2015-04" db="EMBL/GenBank/DDBJ databases">
        <authorList>
            <person name="Syromyatnikov M.Y."/>
            <person name="Popov V.N."/>
        </authorList>
    </citation>
    <scope>NUCLEOTIDE SEQUENCE [LARGE SCALE GENOMIC DNA]</scope>
</reference>
<dbReference type="Pfam" id="PF01134">
    <property type="entry name" value="GIDA"/>
    <property type="match status" value="1"/>
</dbReference>
<accession>A0A1J1J6Z6</accession>
<dbReference type="SUPFAM" id="SSF51905">
    <property type="entry name" value="FAD/NAD(P)-binding domain"/>
    <property type="match status" value="1"/>
</dbReference>